<gene>
    <name evidence="2" type="ORF">BAU18_000503</name>
</gene>
<dbReference type="Pfam" id="PF06133">
    <property type="entry name" value="Com_YlbF"/>
    <property type="match status" value="1"/>
</dbReference>
<dbReference type="InterPro" id="IPR010368">
    <property type="entry name" value="Com_YlbF"/>
</dbReference>
<dbReference type="Gene3D" id="1.20.1500.10">
    <property type="entry name" value="YheA/YmcA-like"/>
    <property type="match status" value="1"/>
</dbReference>
<dbReference type="Proteomes" id="UP001429357">
    <property type="component" value="Unassembled WGS sequence"/>
</dbReference>
<comment type="caution">
    <text evidence="2">The sequence shown here is derived from an EMBL/GenBank/DDBJ whole genome shotgun (WGS) entry which is preliminary data.</text>
</comment>
<protein>
    <recommendedName>
        <fullName evidence="1">UPF0342 protein BAU18_000503</fullName>
    </recommendedName>
</protein>
<reference evidence="2" key="2">
    <citation type="submission" date="2024-02" db="EMBL/GenBank/DDBJ databases">
        <title>The Genome Sequence of Enterococcus diestrammenae JM9A.</title>
        <authorList>
            <person name="Earl A."/>
            <person name="Manson A."/>
            <person name="Gilmore M."/>
            <person name="Sanders J."/>
            <person name="Shea T."/>
            <person name="Howe W."/>
            <person name="Livny J."/>
            <person name="Cuomo C."/>
            <person name="Neafsey D."/>
            <person name="Birren B."/>
        </authorList>
    </citation>
    <scope>NUCLEOTIDE SEQUENCE</scope>
    <source>
        <strain evidence="2">JM9A</strain>
    </source>
</reference>
<dbReference type="HAMAP" id="MF_01526">
    <property type="entry name" value="UPF0342"/>
    <property type="match status" value="1"/>
</dbReference>
<reference evidence="2" key="1">
    <citation type="submission" date="2016-06" db="EMBL/GenBank/DDBJ databases">
        <authorList>
            <person name="Van Tyne D."/>
        </authorList>
    </citation>
    <scope>NUCLEOTIDE SEQUENCE</scope>
    <source>
        <strain evidence="2">JM9A</strain>
    </source>
</reference>
<keyword evidence="3" id="KW-1185">Reference proteome</keyword>
<dbReference type="RefSeq" id="WP_161870553.1">
    <property type="nucleotide sequence ID" value="NZ_JBMRGR010000009.1"/>
</dbReference>
<proteinExistence type="inferred from homology"/>
<dbReference type="EMBL" id="MAEI02000001">
    <property type="protein sequence ID" value="MEO1780925.1"/>
    <property type="molecule type" value="Genomic_DNA"/>
</dbReference>
<organism evidence="2 3">
    <name type="scientific">Enterococcus diestrammenae</name>
    <dbReference type="NCBI Taxonomy" id="1155073"/>
    <lineage>
        <taxon>Bacteria</taxon>
        <taxon>Bacillati</taxon>
        <taxon>Bacillota</taxon>
        <taxon>Bacilli</taxon>
        <taxon>Lactobacillales</taxon>
        <taxon>Enterococcaceae</taxon>
        <taxon>Enterococcus</taxon>
    </lineage>
</organism>
<evidence type="ECO:0000313" key="3">
    <source>
        <dbReference type="Proteomes" id="UP001429357"/>
    </source>
</evidence>
<accession>A0ABV0EYY9</accession>
<comment type="similarity">
    <text evidence="1">Belongs to the UPF0342 family.</text>
</comment>
<evidence type="ECO:0000313" key="2">
    <source>
        <dbReference type="EMBL" id="MEO1780925.1"/>
    </source>
</evidence>
<name>A0ABV0EYY9_9ENTE</name>
<evidence type="ECO:0000256" key="1">
    <source>
        <dbReference type="HAMAP-Rule" id="MF_01526"/>
    </source>
</evidence>
<dbReference type="SUPFAM" id="SSF158622">
    <property type="entry name" value="YheA/YmcA-like"/>
    <property type="match status" value="1"/>
</dbReference>
<sequence>MANIYDTANQLEKEIRESQQFGDLKESFDRLKENEEAYGLFKEFQGLQQSLHQKMMAGEEISEEDAAAAQEMTGKIQKEELIGQLMQREQAFSTVLDDLNRIITGPIRELYNPEA</sequence>
<dbReference type="InterPro" id="IPR023378">
    <property type="entry name" value="YheA/YmcA-like_dom_sf"/>
</dbReference>